<organism evidence="3 4">
    <name type="scientific">Ramalina farinacea</name>
    <dbReference type="NCBI Taxonomy" id="258253"/>
    <lineage>
        <taxon>Eukaryota</taxon>
        <taxon>Fungi</taxon>
        <taxon>Dikarya</taxon>
        <taxon>Ascomycota</taxon>
        <taxon>Pezizomycotina</taxon>
        <taxon>Lecanoromycetes</taxon>
        <taxon>OSLEUM clade</taxon>
        <taxon>Lecanoromycetidae</taxon>
        <taxon>Lecanorales</taxon>
        <taxon>Lecanorineae</taxon>
        <taxon>Ramalinaceae</taxon>
        <taxon>Ramalina</taxon>
    </lineage>
</organism>
<evidence type="ECO:0000313" key="3">
    <source>
        <dbReference type="EMBL" id="MDI1492167.1"/>
    </source>
</evidence>
<proteinExistence type="predicted"/>
<feature type="domain" description="DUF7025" evidence="1">
    <location>
        <begin position="216"/>
        <end position="308"/>
    </location>
</feature>
<dbReference type="PANTHER" id="PTHR46411">
    <property type="entry name" value="FAMILY ATPASE, PUTATIVE-RELATED"/>
    <property type="match status" value="1"/>
</dbReference>
<dbReference type="SUPFAM" id="SSF52540">
    <property type="entry name" value="P-loop containing nucleoside triphosphate hydrolases"/>
    <property type="match status" value="1"/>
</dbReference>
<dbReference type="InterPro" id="IPR056599">
    <property type="entry name" value="AAA_lid_fung"/>
</dbReference>
<reference evidence="3" key="1">
    <citation type="journal article" date="2023" name="Genome Biol. Evol.">
        <title>First Whole Genome Sequence and Flow Cytometry Genome Size Data for the Lichen-Forming Fungus Ramalina farinacea (Ascomycota).</title>
        <authorList>
            <person name="Llewellyn T."/>
            <person name="Mian S."/>
            <person name="Hill R."/>
            <person name="Leitch I.J."/>
            <person name="Gaya E."/>
        </authorList>
    </citation>
    <scope>NUCLEOTIDE SEQUENCE</scope>
    <source>
        <strain evidence="3">LIQ254RAFAR</strain>
    </source>
</reference>
<accession>A0AA43U171</accession>
<protein>
    <submittedName>
        <fullName evidence="3">Uncharacterized protein</fullName>
    </submittedName>
</protein>
<dbReference type="Pfam" id="PF22942">
    <property type="entry name" value="DUF7025"/>
    <property type="match status" value="1"/>
</dbReference>
<keyword evidence="4" id="KW-1185">Reference proteome</keyword>
<dbReference type="AlphaFoldDB" id="A0AA43U171"/>
<dbReference type="Proteomes" id="UP001161017">
    <property type="component" value="Unassembled WGS sequence"/>
</dbReference>
<dbReference type="InterPro" id="IPR054289">
    <property type="entry name" value="DUF7025"/>
</dbReference>
<dbReference type="PANTHER" id="PTHR46411:SF4">
    <property type="entry name" value="AAA+ ATPASE DOMAIN-CONTAINING PROTEIN"/>
    <property type="match status" value="1"/>
</dbReference>
<evidence type="ECO:0000259" key="1">
    <source>
        <dbReference type="Pfam" id="PF22942"/>
    </source>
</evidence>
<evidence type="ECO:0000313" key="4">
    <source>
        <dbReference type="Proteomes" id="UP001161017"/>
    </source>
</evidence>
<dbReference type="InterPro" id="IPR027417">
    <property type="entry name" value="P-loop_NTPase"/>
</dbReference>
<comment type="caution">
    <text evidence="3">The sequence shown here is derived from an EMBL/GenBank/DDBJ whole genome shotgun (WGS) entry which is preliminary data.</text>
</comment>
<sequence>MSDKTGEASYSGTDDEVFDTIYVLRCLEGTANAPPKSKVNRYQLEPFKGIPKETDEPRKPYAVIDVITPVWGNWPEGPRRVNQERETFLHPESDGNKKPFRLGQDFINHTRGHPNVRILSPRVVDTLKKLVQYYPNHSLAEKEVIFEYPYRVLVHHYEELLHVKESCRAGTSIRLKMEGIDGEFPCDKELGHQLGVLLRFIDENYYREEVKPELSLYESGHATYEKLWILLRPGSIVFAKIRGEIAGFVVYKVKRESTTSPLDRWVVSVWSLAYTEELLTRQANEFAIHRYEGTKAIPSLEVFPERYLEDSGNMRQKLINRGKEYHNIICRLPAYKRYCGNVIADKLDHYTGEIIIDPAGYVSYAPQKTDLAKRLVSKLERQKQWRSANKNESLIERFGNFYTTFTAPSDLDGGTKWTKFNAMDCSPDTTLEEDQYLLLPGHVLGHALGRKEWMVFDMNYVKDKSLEKNPMKHLQLEDENKELLLAMSNVHKGNQVKPWAADFIKGKGEGRTTNRPGHIDEAIRSRIHVSLEYLKPDKERRNKIWESLFRKLVEDQKGLETSPRIVISPSAQTLATADADNEFKDFLMNGRDIRNALLNAISVAQREAETELSDDEKLQEVTVDQTHIRKVLRNKKGFEDNFVRTHGKTSEAAAVENFYRAVGSETQESH</sequence>
<feature type="domain" description="AAA+ ATPase lid" evidence="2">
    <location>
        <begin position="537"/>
        <end position="647"/>
    </location>
</feature>
<dbReference type="Pfam" id="PF23232">
    <property type="entry name" value="AAA_lid_13"/>
    <property type="match status" value="1"/>
</dbReference>
<evidence type="ECO:0000259" key="2">
    <source>
        <dbReference type="Pfam" id="PF23232"/>
    </source>
</evidence>
<dbReference type="EMBL" id="JAPUFD010000018">
    <property type="protein sequence ID" value="MDI1492167.1"/>
    <property type="molecule type" value="Genomic_DNA"/>
</dbReference>
<gene>
    <name evidence="3" type="ORF">OHK93_003379</name>
</gene>
<name>A0AA43U171_9LECA</name>